<dbReference type="AlphaFoldDB" id="B1ZU94"/>
<evidence type="ECO:0000313" key="1">
    <source>
        <dbReference type="EMBL" id="ACB76656.1"/>
    </source>
</evidence>
<gene>
    <name evidence="1" type="ordered locus">Oter_3379</name>
</gene>
<evidence type="ECO:0000313" key="2">
    <source>
        <dbReference type="Proteomes" id="UP000007013"/>
    </source>
</evidence>
<organism evidence="1 2">
    <name type="scientific">Opitutus terrae (strain DSM 11246 / JCM 15787 / PB90-1)</name>
    <dbReference type="NCBI Taxonomy" id="452637"/>
    <lineage>
        <taxon>Bacteria</taxon>
        <taxon>Pseudomonadati</taxon>
        <taxon>Verrucomicrobiota</taxon>
        <taxon>Opitutia</taxon>
        <taxon>Opitutales</taxon>
        <taxon>Opitutaceae</taxon>
        <taxon>Opitutus</taxon>
    </lineage>
</organism>
<reference evidence="1 2" key="1">
    <citation type="journal article" date="2011" name="J. Bacteriol.">
        <title>Genome sequence of the verrucomicrobium Opitutus terrae PB90-1, an abundant inhabitant of rice paddy soil ecosystems.</title>
        <authorList>
            <person name="van Passel M.W."/>
            <person name="Kant R."/>
            <person name="Palva A."/>
            <person name="Copeland A."/>
            <person name="Lucas S."/>
            <person name="Lapidus A."/>
            <person name="Glavina del Rio T."/>
            <person name="Pitluck S."/>
            <person name="Goltsman E."/>
            <person name="Clum A."/>
            <person name="Sun H."/>
            <person name="Schmutz J."/>
            <person name="Larimer F.W."/>
            <person name="Land M.L."/>
            <person name="Hauser L."/>
            <person name="Kyrpides N."/>
            <person name="Mikhailova N."/>
            <person name="Richardson P.P."/>
            <person name="Janssen P.H."/>
            <person name="de Vos W.M."/>
            <person name="Smidt H."/>
        </authorList>
    </citation>
    <scope>NUCLEOTIDE SEQUENCE [LARGE SCALE GENOMIC DNA]</scope>
    <source>
        <strain evidence="2">DSM 11246 / JCM 15787 / PB90-1</strain>
    </source>
</reference>
<dbReference type="Proteomes" id="UP000007013">
    <property type="component" value="Chromosome"/>
</dbReference>
<dbReference type="EMBL" id="CP001032">
    <property type="protein sequence ID" value="ACB76656.1"/>
    <property type="molecule type" value="Genomic_DNA"/>
</dbReference>
<dbReference type="HOGENOM" id="CLU_1843097_0_0_0"/>
<sequence length="153" mass="16935">MIDGTAELGLKLPAPAVTPDEIEQLVAVLDRAAKEPTVTEPGRRKRPPGWLYAEEIAERMGMLADESLDQAVRWVRKIASAAAPAVVSFPGSPGYKLWQHCTVEEIDHCIEAFESQGRDMIKRAVLYRQAYHRRFRGARQDSTTPAAAPTLVP</sequence>
<dbReference type="KEGG" id="ote:Oter_3379"/>
<dbReference type="OrthoDB" id="9887466at2"/>
<keyword evidence="2" id="KW-1185">Reference proteome</keyword>
<proteinExistence type="predicted"/>
<dbReference type="RefSeq" id="WP_012376185.1">
    <property type="nucleotide sequence ID" value="NC_010571.1"/>
</dbReference>
<accession>B1ZU94</accession>
<dbReference type="STRING" id="452637.Oter_3379"/>
<protein>
    <submittedName>
        <fullName evidence="1">Uncharacterized protein</fullName>
    </submittedName>
</protein>
<name>B1ZU94_OPITP</name>